<feature type="compositionally biased region" description="Basic and acidic residues" evidence="1">
    <location>
        <begin position="1"/>
        <end position="14"/>
    </location>
</feature>
<evidence type="ECO:0000313" key="2">
    <source>
        <dbReference type="EMBL" id="SIR92662.1"/>
    </source>
</evidence>
<feature type="region of interest" description="Disordered" evidence="1">
    <location>
        <begin position="1"/>
        <end position="89"/>
    </location>
</feature>
<proteinExistence type="predicted"/>
<gene>
    <name evidence="2" type="ORF">SAMN05421752_105141</name>
</gene>
<accession>A0A1N7EXB0</accession>
<evidence type="ECO:0000313" key="3">
    <source>
        <dbReference type="Proteomes" id="UP000185936"/>
    </source>
</evidence>
<dbReference type="Proteomes" id="UP000185936">
    <property type="component" value="Unassembled WGS sequence"/>
</dbReference>
<evidence type="ECO:0000256" key="1">
    <source>
        <dbReference type="SAM" id="MobiDB-lite"/>
    </source>
</evidence>
<feature type="compositionally biased region" description="Acidic residues" evidence="1">
    <location>
        <begin position="38"/>
        <end position="79"/>
    </location>
</feature>
<sequence length="194" mass="21355">MTDKTYNYDRHESDYSSNSGTGRRWNSRCVDSRRLYESDVDDGTAPNDEDEDSTEDETISSDGDDTESDEDVSTDDDHETTDPIDAIKPGTRIVLYAETAGWEGESPDSIMGTSNPTLVLIDGKNYTIGWNEGDGAMHNLEIRDAEGNVGYGLKTDLSSEGGDDQFLEFTANAAMDHYVCQPHSTTMVGDIQIK</sequence>
<reference evidence="3" key="1">
    <citation type="submission" date="2017-01" db="EMBL/GenBank/DDBJ databases">
        <authorList>
            <person name="Varghese N."/>
            <person name="Submissions S."/>
        </authorList>
    </citation>
    <scope>NUCLEOTIDE SEQUENCE [LARGE SCALE GENOMIC DNA]</scope>
    <source>
        <strain evidence="3">type strain: HArc-</strain>
    </source>
</reference>
<keyword evidence="3" id="KW-1185">Reference proteome</keyword>
<name>A0A1N7EXB0_9EURY</name>
<dbReference type="Gene3D" id="2.60.40.420">
    <property type="entry name" value="Cupredoxins - blue copper proteins"/>
    <property type="match status" value="1"/>
</dbReference>
<organism evidence="2 3">
    <name type="scientific">Natronorubrum thiooxidans</name>
    <dbReference type="NCBI Taxonomy" id="308853"/>
    <lineage>
        <taxon>Archaea</taxon>
        <taxon>Methanobacteriati</taxon>
        <taxon>Methanobacteriota</taxon>
        <taxon>Stenosarchaea group</taxon>
        <taxon>Halobacteria</taxon>
        <taxon>Halobacteriales</taxon>
        <taxon>Natrialbaceae</taxon>
        <taxon>Natronorubrum</taxon>
    </lineage>
</organism>
<dbReference type="EMBL" id="FTNR01000005">
    <property type="protein sequence ID" value="SIR92662.1"/>
    <property type="molecule type" value="Genomic_DNA"/>
</dbReference>
<dbReference type="AlphaFoldDB" id="A0A1N7EXB0"/>
<evidence type="ECO:0008006" key="4">
    <source>
        <dbReference type="Google" id="ProtNLM"/>
    </source>
</evidence>
<dbReference type="InterPro" id="IPR008972">
    <property type="entry name" value="Cupredoxin"/>
</dbReference>
<protein>
    <recommendedName>
        <fullName evidence="4">Copper binding protein, plastocyanin/azurin family</fullName>
    </recommendedName>
</protein>